<organism evidence="1 2">
    <name type="scientific">Hoylesella oralis ATCC 33269</name>
    <dbReference type="NCBI Taxonomy" id="873533"/>
    <lineage>
        <taxon>Bacteria</taxon>
        <taxon>Pseudomonadati</taxon>
        <taxon>Bacteroidota</taxon>
        <taxon>Bacteroidia</taxon>
        <taxon>Bacteroidales</taxon>
        <taxon>Prevotellaceae</taxon>
        <taxon>Hoylesella</taxon>
    </lineage>
</organism>
<evidence type="ECO:0000313" key="2">
    <source>
        <dbReference type="Proteomes" id="UP000005580"/>
    </source>
</evidence>
<evidence type="ECO:0000313" key="1">
    <source>
        <dbReference type="EMBL" id="EFZ38031.1"/>
    </source>
</evidence>
<comment type="caution">
    <text evidence="1">The sequence shown here is derived from an EMBL/GenBank/DDBJ whole genome shotgun (WGS) entry which is preliminary data.</text>
</comment>
<dbReference type="HOGENOM" id="CLU_2864113_0_0_10"/>
<dbReference type="Proteomes" id="UP000005580">
    <property type="component" value="Unassembled WGS sequence"/>
</dbReference>
<sequence>MQFAGTLVLFLSVNNKRYLFFGALKYRHSKFLTLAVYGLYSVFISHIERHFSVLHLLANGFWPV</sequence>
<gene>
    <name evidence="1" type="ORF">HMPREF0663_10400</name>
</gene>
<keyword evidence="2" id="KW-1185">Reference proteome</keyword>
<dbReference type="EMBL" id="AEPE02000002">
    <property type="protein sequence ID" value="EFZ38031.1"/>
    <property type="molecule type" value="Genomic_DNA"/>
</dbReference>
<protein>
    <submittedName>
        <fullName evidence="1">Uncharacterized protein</fullName>
    </submittedName>
</protein>
<accession>E7RMQ0</accession>
<proteinExistence type="predicted"/>
<dbReference type="AlphaFoldDB" id="E7RMQ0"/>
<reference evidence="1" key="1">
    <citation type="submission" date="2011-01" db="EMBL/GenBank/DDBJ databases">
        <authorList>
            <person name="Muzny D."/>
            <person name="Qin X."/>
            <person name="Buhay C."/>
            <person name="Dugan-Rocha S."/>
            <person name="Ding Y."/>
            <person name="Chen G."/>
            <person name="Hawes A."/>
            <person name="Holder M."/>
            <person name="Jhangiani S."/>
            <person name="Johnson A."/>
            <person name="Khan Z."/>
            <person name="Li Z."/>
            <person name="Liu W."/>
            <person name="Liu X."/>
            <person name="Perez L."/>
            <person name="Shen H."/>
            <person name="Wang Q."/>
            <person name="Watt J."/>
            <person name="Xi L."/>
            <person name="Xin Y."/>
            <person name="Zhou J."/>
            <person name="Deng J."/>
            <person name="Jiang H."/>
            <person name="Liu Y."/>
            <person name="Qu J."/>
            <person name="Song X.-Z."/>
            <person name="Zhang L."/>
            <person name="Villasana D."/>
            <person name="Johnson A."/>
            <person name="Liu J."/>
            <person name="Liyanage D."/>
            <person name="Lorensuhewa L."/>
            <person name="Robinson T."/>
            <person name="Song A."/>
            <person name="Song B.-B."/>
            <person name="Dinh H."/>
            <person name="Thornton R."/>
            <person name="Coyle M."/>
            <person name="Francisco L."/>
            <person name="Jackson L."/>
            <person name="Javaid M."/>
            <person name="Korchina V."/>
            <person name="Kovar C."/>
            <person name="Mata R."/>
            <person name="Mathew T."/>
            <person name="Ngo R."/>
            <person name="Nguyen L."/>
            <person name="Nguyen N."/>
            <person name="Okwuonu G."/>
            <person name="Ongeri F."/>
            <person name="Pham C."/>
            <person name="Simmons D."/>
            <person name="Wilczek-Boney K."/>
            <person name="Hale W."/>
            <person name="Jakkamsetti A."/>
            <person name="Pham P."/>
            <person name="Ruth R."/>
            <person name="San Lucas F."/>
            <person name="Warren J."/>
            <person name="Zhang J."/>
            <person name="Zhao Z."/>
            <person name="Zhou C."/>
            <person name="Zhu D."/>
            <person name="Lee S."/>
            <person name="Bess C."/>
            <person name="Blankenburg K."/>
            <person name="Forbes L."/>
            <person name="Fu Q."/>
            <person name="Gubbala S."/>
            <person name="Hirani K."/>
            <person name="Jayaseelan J.C."/>
            <person name="Lara F."/>
            <person name="Munidasa M."/>
            <person name="Palculict T."/>
            <person name="Patil S."/>
            <person name="Pu L.-L."/>
            <person name="Saada N."/>
            <person name="Tang L."/>
            <person name="Weissenberger G."/>
            <person name="Zhu Y."/>
            <person name="Hemphill L."/>
            <person name="Shang Y."/>
            <person name="Youmans B."/>
            <person name="Ayvaz T."/>
            <person name="Ross M."/>
            <person name="Santibanez J."/>
            <person name="Aqrawi P."/>
            <person name="Gross S."/>
            <person name="Joshi V."/>
            <person name="Fowler G."/>
            <person name="Nazareth L."/>
            <person name="Reid J."/>
            <person name="Worley K."/>
            <person name="Petrosino J."/>
            <person name="Highlander S."/>
            <person name="Gibbs R."/>
        </authorList>
    </citation>
    <scope>NUCLEOTIDE SEQUENCE [LARGE SCALE GENOMIC DNA]</scope>
    <source>
        <strain evidence="1">ATCC 33269</strain>
    </source>
</reference>
<name>E7RMQ0_9BACT</name>